<dbReference type="Pfam" id="PF14343">
    <property type="entry name" value="PrcB_C"/>
    <property type="match status" value="1"/>
</dbReference>
<name>A0ABV8JI44_9BACL</name>
<accession>A0ABV8JI44</accession>
<organism evidence="2 3">
    <name type="scientific">Salinithrix halophila</name>
    <dbReference type="NCBI Taxonomy" id="1485204"/>
    <lineage>
        <taxon>Bacteria</taxon>
        <taxon>Bacillati</taxon>
        <taxon>Bacillota</taxon>
        <taxon>Bacilli</taxon>
        <taxon>Bacillales</taxon>
        <taxon>Thermoactinomycetaceae</taxon>
        <taxon>Salinithrix</taxon>
    </lineage>
</organism>
<keyword evidence="2" id="KW-0378">Hydrolase</keyword>
<dbReference type="InterPro" id="IPR025748">
    <property type="entry name" value="PrcB_C_dom"/>
</dbReference>
<dbReference type="GO" id="GO:0008233">
    <property type="term" value="F:peptidase activity"/>
    <property type="evidence" value="ECO:0007669"/>
    <property type="project" value="UniProtKB-KW"/>
</dbReference>
<evidence type="ECO:0000313" key="3">
    <source>
        <dbReference type="Proteomes" id="UP001595843"/>
    </source>
</evidence>
<gene>
    <name evidence="2" type="ORF">ACFOUO_15700</name>
</gene>
<evidence type="ECO:0000313" key="2">
    <source>
        <dbReference type="EMBL" id="MFC4078244.1"/>
    </source>
</evidence>
<dbReference type="Proteomes" id="UP001595843">
    <property type="component" value="Unassembled WGS sequence"/>
</dbReference>
<dbReference type="RefSeq" id="WP_380706062.1">
    <property type="nucleotide sequence ID" value="NZ_JBHSAP010000018.1"/>
</dbReference>
<feature type="domain" description="PrcB C-terminal" evidence="1">
    <location>
        <begin position="48"/>
        <end position="103"/>
    </location>
</feature>
<sequence>MAEGNDGFLCRTVSLRKEKRLHGSVREWLAAAKRDRGIYSKKYGGVHYLLISSGMKPNQGYRLVLERVEREPRPKVLVREVSPPEGGMYPQVLTYPYLVLQVKGQLPQVLDASTGELFIQEEEGP</sequence>
<comment type="caution">
    <text evidence="2">The sequence shown here is derived from an EMBL/GenBank/DDBJ whole genome shotgun (WGS) entry which is preliminary data.</text>
</comment>
<dbReference type="GO" id="GO:0006508">
    <property type="term" value="P:proteolysis"/>
    <property type="evidence" value="ECO:0007669"/>
    <property type="project" value="UniProtKB-KW"/>
</dbReference>
<proteinExistence type="predicted"/>
<keyword evidence="2" id="KW-0645">Protease</keyword>
<keyword evidence="3" id="KW-1185">Reference proteome</keyword>
<dbReference type="EMBL" id="JBHSAP010000018">
    <property type="protein sequence ID" value="MFC4078244.1"/>
    <property type="molecule type" value="Genomic_DNA"/>
</dbReference>
<evidence type="ECO:0000259" key="1">
    <source>
        <dbReference type="Pfam" id="PF14343"/>
    </source>
</evidence>
<protein>
    <submittedName>
        <fullName evidence="2">Protease complex subunit PrcB family protein</fullName>
    </submittedName>
</protein>
<reference evidence="3" key="1">
    <citation type="journal article" date="2019" name="Int. J. Syst. Evol. Microbiol.">
        <title>The Global Catalogue of Microorganisms (GCM) 10K type strain sequencing project: providing services to taxonomists for standard genome sequencing and annotation.</title>
        <authorList>
            <consortium name="The Broad Institute Genomics Platform"/>
            <consortium name="The Broad Institute Genome Sequencing Center for Infectious Disease"/>
            <person name="Wu L."/>
            <person name="Ma J."/>
        </authorList>
    </citation>
    <scope>NUCLEOTIDE SEQUENCE [LARGE SCALE GENOMIC DNA]</scope>
    <source>
        <strain evidence="3">IBRC-M 10813</strain>
    </source>
</reference>